<dbReference type="PANTHER" id="PTHR34566:SF2">
    <property type="entry name" value="ALTERED INHERITANCE OF MITOCHONDRIA PROTEIN"/>
    <property type="match status" value="1"/>
</dbReference>
<evidence type="ECO:0000256" key="1">
    <source>
        <dbReference type="SAM" id="MobiDB-lite"/>
    </source>
</evidence>
<organism evidence="3 4">
    <name type="scientific">Vanilla planifolia</name>
    <name type="common">Vanilla</name>
    <dbReference type="NCBI Taxonomy" id="51239"/>
    <lineage>
        <taxon>Eukaryota</taxon>
        <taxon>Viridiplantae</taxon>
        <taxon>Streptophyta</taxon>
        <taxon>Embryophyta</taxon>
        <taxon>Tracheophyta</taxon>
        <taxon>Spermatophyta</taxon>
        <taxon>Magnoliopsida</taxon>
        <taxon>Liliopsida</taxon>
        <taxon>Asparagales</taxon>
        <taxon>Orchidaceae</taxon>
        <taxon>Vanilloideae</taxon>
        <taxon>Vanilleae</taxon>
        <taxon>Vanilla</taxon>
    </lineage>
</organism>
<sequence>MEEPSGGGGGDQSKSTGVSSSYRGKSCKGCLYYSSAFKSNARNPLCVGIGRTLPQVPNYIVGESEMEATNDGRNLLDFKYACVGYSVYLDKNEDKREKERIKQNCHSCGLELLVDRRASSSSNAPARVHNKEGIKQAMIYVDSGNHFNKTVELATIPIHPRRRNPSAKNSCPGKFSRNAGLVASAVARNLNRVGNYIKETFDDILYPYRRRPK</sequence>
<evidence type="ECO:0000313" key="4">
    <source>
        <dbReference type="Proteomes" id="UP000639772"/>
    </source>
</evidence>
<comment type="caution">
    <text evidence="3">The sequence shown here is derived from an EMBL/GenBank/DDBJ whole genome shotgun (WGS) entry which is preliminary data.</text>
</comment>
<dbReference type="Proteomes" id="UP000639772">
    <property type="component" value="Chromosome 12"/>
</dbReference>
<evidence type="ECO:0000313" key="3">
    <source>
        <dbReference type="EMBL" id="KAG0459035.1"/>
    </source>
</evidence>
<gene>
    <name evidence="3" type="ORF">HPP92_022163</name>
</gene>
<reference evidence="3 4" key="1">
    <citation type="journal article" date="2020" name="Nat. Food">
        <title>A phased Vanilla planifolia genome enables genetic improvement of flavour and production.</title>
        <authorList>
            <person name="Hasing T."/>
            <person name="Tang H."/>
            <person name="Brym M."/>
            <person name="Khazi F."/>
            <person name="Huang T."/>
            <person name="Chambers A.H."/>
        </authorList>
    </citation>
    <scope>NUCLEOTIDE SEQUENCE [LARGE SCALE GENOMIC DNA]</scope>
    <source>
        <tissue evidence="3">Leaf</tissue>
    </source>
</reference>
<dbReference type="Pfam" id="PF26631">
    <property type="entry name" value="DUF8204"/>
    <property type="match status" value="1"/>
</dbReference>
<feature type="domain" description="DUF8204" evidence="2">
    <location>
        <begin position="23"/>
        <end position="112"/>
    </location>
</feature>
<dbReference type="AlphaFoldDB" id="A0A835PRQ2"/>
<evidence type="ECO:0000259" key="2">
    <source>
        <dbReference type="Pfam" id="PF26631"/>
    </source>
</evidence>
<dbReference type="InterPro" id="IPR058517">
    <property type="entry name" value="DUF8204"/>
</dbReference>
<dbReference type="PANTHER" id="PTHR34566">
    <property type="entry name" value="ALTERED INHERITANCE OF MITOCHONDRIA PROTEIN"/>
    <property type="match status" value="1"/>
</dbReference>
<proteinExistence type="predicted"/>
<feature type="region of interest" description="Disordered" evidence="1">
    <location>
        <begin position="1"/>
        <end position="23"/>
    </location>
</feature>
<dbReference type="OrthoDB" id="510712at2759"/>
<feature type="compositionally biased region" description="Polar residues" evidence="1">
    <location>
        <begin position="12"/>
        <end position="23"/>
    </location>
</feature>
<feature type="compositionally biased region" description="Gly residues" evidence="1">
    <location>
        <begin position="1"/>
        <end position="11"/>
    </location>
</feature>
<protein>
    <recommendedName>
        <fullName evidence="2">DUF8204 domain-containing protein</fullName>
    </recommendedName>
</protein>
<accession>A0A835PRQ2</accession>
<dbReference type="EMBL" id="JADCNM010000012">
    <property type="protein sequence ID" value="KAG0459035.1"/>
    <property type="molecule type" value="Genomic_DNA"/>
</dbReference>
<name>A0A835PRQ2_VANPL</name>